<sequence>MRVMELNEVTDSEDTVTVLGEVVPSNNILSANLRRSMYNKRKLQVSAHISGKKMRQVGPCKMKSIDGGGNIKHTQTAMAGLRALDGTGDRQWSLGEDVSGVDNDDIFPGYSMDKLYFIGQNMHRHDEEVVIPGKSIKIGDVRTVFEQRSWLTDEAISNYMQLIIDRDPCNVYAFDTYFYTILSSCGYDAVNNREYKKDIFNYDRVLIPIYEKYHWTLVCIYFKDKIIKYYDSVGGKNLQCLKVVLDYLKMESRKNIGNEFNSDEWQLLHAEDCPKQLNDDDCGVFTCANAEYLARGVKLTFNQSDIPMLRHRICYEILTSRLLFGLDAPDPRLKMSNINR</sequence>
<keyword evidence="4" id="KW-0788">Thiol protease</keyword>
<dbReference type="GO" id="GO:0005634">
    <property type="term" value="C:nucleus"/>
    <property type="evidence" value="ECO:0007669"/>
    <property type="project" value="TreeGrafter"/>
</dbReference>
<evidence type="ECO:0000256" key="1">
    <source>
        <dbReference type="ARBA" id="ARBA00005234"/>
    </source>
</evidence>
<gene>
    <name evidence="7" type="primary">LOC112680410</name>
</gene>
<comment type="similarity">
    <text evidence="1">Belongs to the peptidase C48 family.</text>
</comment>
<keyword evidence="3" id="KW-0378">Hydrolase</keyword>
<dbReference type="AlphaFoldDB" id="A0A8B8F702"/>
<organism evidence="6 7">
    <name type="scientific">Sipha flava</name>
    <name type="common">yellow sugarcane aphid</name>
    <dbReference type="NCBI Taxonomy" id="143950"/>
    <lineage>
        <taxon>Eukaryota</taxon>
        <taxon>Metazoa</taxon>
        <taxon>Ecdysozoa</taxon>
        <taxon>Arthropoda</taxon>
        <taxon>Hexapoda</taxon>
        <taxon>Insecta</taxon>
        <taxon>Pterygota</taxon>
        <taxon>Neoptera</taxon>
        <taxon>Paraneoptera</taxon>
        <taxon>Hemiptera</taxon>
        <taxon>Sternorrhyncha</taxon>
        <taxon>Aphidomorpha</taxon>
        <taxon>Aphidoidea</taxon>
        <taxon>Aphididae</taxon>
        <taxon>Sipha</taxon>
    </lineage>
</organism>
<accession>A0A8B8F702</accession>
<dbReference type="OrthoDB" id="8188607at2759"/>
<feature type="domain" description="Ubiquitin-like protease family profile" evidence="5">
    <location>
        <begin position="134"/>
        <end position="293"/>
    </location>
</feature>
<dbReference type="Proteomes" id="UP000694846">
    <property type="component" value="Unplaced"/>
</dbReference>
<dbReference type="GO" id="GO:0006508">
    <property type="term" value="P:proteolysis"/>
    <property type="evidence" value="ECO:0007669"/>
    <property type="project" value="UniProtKB-KW"/>
</dbReference>
<evidence type="ECO:0000259" key="5">
    <source>
        <dbReference type="PROSITE" id="PS50600"/>
    </source>
</evidence>
<dbReference type="PROSITE" id="PS50600">
    <property type="entry name" value="ULP_PROTEASE"/>
    <property type="match status" value="1"/>
</dbReference>
<name>A0A8B8F702_9HEMI</name>
<evidence type="ECO:0000256" key="3">
    <source>
        <dbReference type="ARBA" id="ARBA00022801"/>
    </source>
</evidence>
<dbReference type="Gene3D" id="3.40.395.10">
    <property type="entry name" value="Adenoviral Proteinase, Chain A"/>
    <property type="match status" value="1"/>
</dbReference>
<dbReference type="SUPFAM" id="SSF54001">
    <property type="entry name" value="Cysteine proteinases"/>
    <property type="match status" value="1"/>
</dbReference>
<evidence type="ECO:0000256" key="2">
    <source>
        <dbReference type="ARBA" id="ARBA00022670"/>
    </source>
</evidence>
<proteinExistence type="inferred from homology"/>
<dbReference type="InterPro" id="IPR038765">
    <property type="entry name" value="Papain-like_cys_pep_sf"/>
</dbReference>
<keyword evidence="2" id="KW-0645">Protease</keyword>
<dbReference type="InterPro" id="IPR003653">
    <property type="entry name" value="Peptidase_C48_C"/>
</dbReference>
<dbReference type="PANTHER" id="PTHR12606:SF141">
    <property type="entry name" value="GH15225P-RELATED"/>
    <property type="match status" value="1"/>
</dbReference>
<dbReference type="PANTHER" id="PTHR12606">
    <property type="entry name" value="SENTRIN/SUMO-SPECIFIC PROTEASE"/>
    <property type="match status" value="1"/>
</dbReference>
<dbReference type="RefSeq" id="XP_025406280.1">
    <property type="nucleotide sequence ID" value="XM_025550495.1"/>
</dbReference>
<dbReference type="GeneID" id="112680410"/>
<evidence type="ECO:0000313" key="6">
    <source>
        <dbReference type="Proteomes" id="UP000694846"/>
    </source>
</evidence>
<keyword evidence="6" id="KW-1185">Reference proteome</keyword>
<reference evidence="7" key="1">
    <citation type="submission" date="2025-08" db="UniProtKB">
        <authorList>
            <consortium name="RefSeq"/>
        </authorList>
    </citation>
    <scope>IDENTIFICATION</scope>
    <source>
        <tissue evidence="7">Whole body</tissue>
    </source>
</reference>
<dbReference type="GO" id="GO:0016926">
    <property type="term" value="P:protein desumoylation"/>
    <property type="evidence" value="ECO:0007669"/>
    <property type="project" value="TreeGrafter"/>
</dbReference>
<dbReference type="Pfam" id="PF02902">
    <property type="entry name" value="Peptidase_C48"/>
    <property type="match status" value="1"/>
</dbReference>
<evidence type="ECO:0000313" key="7">
    <source>
        <dbReference type="RefSeq" id="XP_025406280.1"/>
    </source>
</evidence>
<protein>
    <submittedName>
        <fullName evidence="7">Sentrin-specific protease 1-like</fullName>
    </submittedName>
</protein>
<dbReference type="GO" id="GO:0016929">
    <property type="term" value="F:deSUMOylase activity"/>
    <property type="evidence" value="ECO:0007669"/>
    <property type="project" value="TreeGrafter"/>
</dbReference>
<evidence type="ECO:0000256" key="4">
    <source>
        <dbReference type="ARBA" id="ARBA00022807"/>
    </source>
</evidence>